<evidence type="ECO:0000313" key="1">
    <source>
        <dbReference type="EMBL" id="QJA85773.1"/>
    </source>
</evidence>
<name>A0A6M3KUD4_9ZZZZ</name>
<protein>
    <submittedName>
        <fullName evidence="1">Uncharacterized protein</fullName>
    </submittedName>
</protein>
<gene>
    <name evidence="1" type="ORF">MM415B02177_0014</name>
</gene>
<organism evidence="1">
    <name type="scientific">viral metagenome</name>
    <dbReference type="NCBI Taxonomy" id="1070528"/>
    <lineage>
        <taxon>unclassified sequences</taxon>
        <taxon>metagenomes</taxon>
        <taxon>organismal metagenomes</taxon>
    </lineage>
</organism>
<dbReference type="AlphaFoldDB" id="A0A6M3KUD4"/>
<reference evidence="1" key="1">
    <citation type="submission" date="2020-03" db="EMBL/GenBank/DDBJ databases">
        <title>The deep terrestrial virosphere.</title>
        <authorList>
            <person name="Holmfeldt K."/>
            <person name="Nilsson E."/>
            <person name="Simone D."/>
            <person name="Lopez-Fernandez M."/>
            <person name="Wu X."/>
            <person name="de Brujin I."/>
            <person name="Lundin D."/>
            <person name="Andersson A."/>
            <person name="Bertilsson S."/>
            <person name="Dopson M."/>
        </authorList>
    </citation>
    <scope>NUCLEOTIDE SEQUENCE</scope>
    <source>
        <strain evidence="1">MM415B02177</strain>
    </source>
</reference>
<proteinExistence type="predicted"/>
<dbReference type="EMBL" id="MT142594">
    <property type="protein sequence ID" value="QJA85773.1"/>
    <property type="molecule type" value="Genomic_DNA"/>
</dbReference>
<sequence>MKVEASGYRYDERISLYLIPETDVERVLLRSMWKHGRLELTNGVMDRSGQGFAIKQAKEESSDE</sequence>
<accession>A0A6M3KUD4</accession>